<dbReference type="EMBL" id="HG672392">
    <property type="protein sequence ID" value="CDI82440.1"/>
    <property type="molecule type" value="Genomic_DNA"/>
</dbReference>
<reference evidence="2" key="1">
    <citation type="submission" date="2013-10" db="EMBL/GenBank/DDBJ databases">
        <title>Genomic analysis of the causative agents of coccidiosis in chickens.</title>
        <authorList>
            <person name="Reid A.J."/>
            <person name="Blake D."/>
            <person name="Billington K."/>
            <person name="Browne H."/>
            <person name="Dunn M."/>
            <person name="Hung S."/>
            <person name="Kawahara F."/>
            <person name="Miranda-Saavedra D."/>
            <person name="Mourier T."/>
            <person name="Nagra H."/>
            <person name="Otto T.D."/>
            <person name="Rawlings N."/>
            <person name="Sanchez A."/>
            <person name="Sanders M."/>
            <person name="Subramaniam C."/>
            <person name="Tay Y."/>
            <person name="Dear P."/>
            <person name="Doerig C."/>
            <person name="Gruber A."/>
            <person name="Parkinson J."/>
            <person name="Shirley M."/>
            <person name="Wan K.L."/>
            <person name="Berriman M."/>
            <person name="Tomley F."/>
            <person name="Pain A."/>
        </authorList>
    </citation>
    <scope>NUCLEOTIDE SEQUENCE</scope>
    <source>
        <strain evidence="2">Houghton</strain>
    </source>
</reference>
<dbReference type="PANTHER" id="PTHR47436:SF1">
    <property type="entry name" value="SET DOMAIN-CONTAINING PROTEIN"/>
    <property type="match status" value="1"/>
</dbReference>
<evidence type="ECO:0000313" key="3">
    <source>
        <dbReference type="Proteomes" id="UP000018050"/>
    </source>
</evidence>
<protein>
    <submittedName>
        <fullName evidence="2">Histone-lysine N-methyltransferase, putative</fullName>
    </submittedName>
</protein>
<dbReference type="InterPro" id="IPR046341">
    <property type="entry name" value="SET_dom_sf"/>
</dbReference>
<evidence type="ECO:0000313" key="2">
    <source>
        <dbReference type="EMBL" id="CDI82440.1"/>
    </source>
</evidence>
<dbReference type="RefSeq" id="XP_013248152.1">
    <property type="nucleotide sequence ID" value="XM_013392698.1"/>
</dbReference>
<accession>U6GQG7</accession>
<feature type="domain" description="SET" evidence="1">
    <location>
        <begin position="55"/>
        <end position="491"/>
    </location>
</feature>
<dbReference type="OMA" id="EICEESH"/>
<dbReference type="OrthoDB" id="446890at2759"/>
<organism evidence="2 3">
    <name type="scientific">Eimeria acervulina</name>
    <name type="common">Coccidian parasite</name>
    <dbReference type="NCBI Taxonomy" id="5801"/>
    <lineage>
        <taxon>Eukaryota</taxon>
        <taxon>Sar</taxon>
        <taxon>Alveolata</taxon>
        <taxon>Apicomplexa</taxon>
        <taxon>Conoidasida</taxon>
        <taxon>Coccidia</taxon>
        <taxon>Eucoccidiorida</taxon>
        <taxon>Eimeriorina</taxon>
        <taxon>Eimeriidae</taxon>
        <taxon>Eimeria</taxon>
    </lineage>
</organism>
<dbReference type="Pfam" id="PF00856">
    <property type="entry name" value="SET"/>
    <property type="match status" value="1"/>
</dbReference>
<keyword evidence="2" id="KW-0489">Methyltransferase</keyword>
<dbReference type="Proteomes" id="UP000018050">
    <property type="component" value="Unassembled WGS sequence"/>
</dbReference>
<name>U6GQG7_EIMAC</name>
<dbReference type="SUPFAM" id="SSF82199">
    <property type="entry name" value="SET domain"/>
    <property type="match status" value="1"/>
</dbReference>
<dbReference type="VEuPathDB" id="ToxoDB:EAH_00027940"/>
<dbReference type="CDD" id="cd20071">
    <property type="entry name" value="SET_SMYD"/>
    <property type="match status" value="1"/>
</dbReference>
<dbReference type="GO" id="GO:0008168">
    <property type="term" value="F:methyltransferase activity"/>
    <property type="evidence" value="ECO:0007669"/>
    <property type="project" value="UniProtKB-KW"/>
</dbReference>
<dbReference type="PROSITE" id="PS50280">
    <property type="entry name" value="SET"/>
    <property type="match status" value="1"/>
</dbReference>
<keyword evidence="2" id="KW-0808">Transferase</keyword>
<dbReference type="GeneID" id="25270864"/>
<reference evidence="2" key="2">
    <citation type="submission" date="2013-10" db="EMBL/GenBank/DDBJ databases">
        <authorList>
            <person name="Aslett M."/>
        </authorList>
    </citation>
    <scope>NUCLEOTIDE SEQUENCE</scope>
    <source>
        <strain evidence="2">Houghton</strain>
    </source>
</reference>
<dbReference type="AlphaFoldDB" id="U6GQG7"/>
<dbReference type="Gene3D" id="2.170.270.10">
    <property type="entry name" value="SET domain"/>
    <property type="match status" value="1"/>
</dbReference>
<dbReference type="PANTHER" id="PTHR47436">
    <property type="entry name" value="HISTONE-LYSINE N-METHYLTRANSFERASE ATXR2"/>
    <property type="match status" value="1"/>
</dbReference>
<dbReference type="InterPro" id="IPR044237">
    <property type="entry name" value="ATXR2-like"/>
</dbReference>
<dbReference type="InterPro" id="IPR001214">
    <property type="entry name" value="SET_dom"/>
</dbReference>
<evidence type="ECO:0000259" key="1">
    <source>
        <dbReference type="PROSITE" id="PS50280"/>
    </source>
</evidence>
<dbReference type="GO" id="GO:0032259">
    <property type="term" value="P:methylation"/>
    <property type="evidence" value="ECO:0007669"/>
    <property type="project" value="UniProtKB-KW"/>
</dbReference>
<gene>
    <name evidence="2" type="ORF">EAH_00027940</name>
</gene>
<proteinExistence type="predicted"/>
<keyword evidence="3" id="KW-1185">Reference proteome</keyword>
<sequence>MDPEGRLQSHTAMGLSTHQFSNCLHQQQQYLEREQPPGFAALLQQPLLQPVYEAQQLQQLQQQGRAFAVAPVKGPNGEDRGLGFVALRDLPAGFVVYEDFPLLSLQHSVNKCLVKACCRCRAPLGDAVFQLLHFFSAVPESYRRMQSLLSINRDWLLRLQQEQQQQEVVPCPAGCGEAFCSVRCLDSDAIHRQLCVGRLSEEAPLVAFKRFALEHCENLLLAAAAIVSAAAAAAAQPGDMASNEAEVAAAALQLLRLLLQHQHGQWQEENEPTTRVRLMEEEMDEETEEETELSRKDIVERGSSLLLLGLQELSAAYVHLISPSLVSELLSLFEHCNSDLEVPNPLNAFFGFCLSGAKVGGAEELQLLLAEKEAALADLFGEEHEDDDANSNEGISQSLQTTHTEAAGEAQELRKLYVSKPLSLLCPPPIGRGRPFPAVKQTAFFCSIARINHSCAPNMEMECTHPPHGGKILLKLVRNVQQGEELCISYVKDLPLTQRQLRRQRLEEFGFECTCHYCASGL</sequence>